<dbReference type="Proteomes" id="UP000234530">
    <property type="component" value="Chromosome"/>
</dbReference>
<dbReference type="OrthoDB" id="6305173at2"/>
<evidence type="ECO:0000313" key="3">
    <source>
        <dbReference type="Proteomes" id="UP000234530"/>
    </source>
</evidence>
<keyword evidence="3" id="KW-1185">Reference proteome</keyword>
<dbReference type="SUPFAM" id="SSF51294">
    <property type="entry name" value="Hedgehog/intein (Hint) domain"/>
    <property type="match status" value="1"/>
</dbReference>
<dbReference type="InterPro" id="IPR036844">
    <property type="entry name" value="Hint_dom_sf"/>
</dbReference>
<dbReference type="AlphaFoldDB" id="A0A2H5F3J3"/>
<dbReference type="Pfam" id="PF13403">
    <property type="entry name" value="Hint_2"/>
    <property type="match status" value="1"/>
</dbReference>
<protein>
    <submittedName>
        <fullName evidence="2">Hemolysin</fullName>
    </submittedName>
</protein>
<proteinExistence type="predicted"/>
<gene>
    <name evidence="2" type="ORF">CX676_02390</name>
</gene>
<feature type="domain" description="Hedgehog/Intein (Hint)" evidence="1">
    <location>
        <begin position="47"/>
        <end position="192"/>
    </location>
</feature>
<organism evidence="2 3">
    <name type="scientific">Paracoccus zhejiangensis</name>
    <dbReference type="NCBI Taxonomy" id="1077935"/>
    <lineage>
        <taxon>Bacteria</taxon>
        <taxon>Pseudomonadati</taxon>
        <taxon>Pseudomonadota</taxon>
        <taxon>Alphaproteobacteria</taxon>
        <taxon>Rhodobacterales</taxon>
        <taxon>Paracoccaceae</taxon>
        <taxon>Paracoccus</taxon>
    </lineage>
</organism>
<sequence length="261" mass="28445">MVIPVSHTLKSGAVLDPVPFDPSKSFYFGRNAFYSKDHYAIDYYVDCFATGTLIDTASGPRPVETLQAGDRVETRDHGPQPLLWAGSCRVDAARMDLQPNLRPVRVAAGALAPGCPARDLVLSPQHRVLVRSSIALRMFDTPEVLVAVKHLVGLPGIEVLTPPEGVGYHHLLFAGHEVVRSDGAWTESLFLGPQAMKGLDPSARREVMALFPELAAQDAMPRPARQLLCGREGRKLAERHGRNRKPLVEPVSETALPLLPA</sequence>
<dbReference type="Gene3D" id="2.170.16.10">
    <property type="entry name" value="Hedgehog/Intein (Hint) domain"/>
    <property type="match status" value="1"/>
</dbReference>
<dbReference type="InterPro" id="IPR028992">
    <property type="entry name" value="Hedgehog/Intein_dom"/>
</dbReference>
<dbReference type="EMBL" id="CP025430">
    <property type="protein sequence ID" value="AUH66116.1"/>
    <property type="molecule type" value="Genomic_DNA"/>
</dbReference>
<name>A0A2H5F3J3_9RHOB</name>
<accession>A0A2H5F3J3</accession>
<dbReference type="KEGG" id="pzh:CX676_02390"/>
<evidence type="ECO:0000313" key="2">
    <source>
        <dbReference type="EMBL" id="AUH66116.1"/>
    </source>
</evidence>
<reference evidence="2 3" key="1">
    <citation type="journal article" date="2013" name="Antonie Van Leeuwenhoek">
        <title>Paracoccus zhejiangensis sp. nov., isolated from activated sludge in wastewater-treatment system.</title>
        <authorList>
            <person name="Wu Z.G."/>
            <person name="Zhang D.F."/>
            <person name="Liu Y.L."/>
            <person name="Wang F."/>
            <person name="Jiang X."/>
            <person name="Li C."/>
            <person name="Li S.P."/>
            <person name="Hong Q."/>
            <person name="Li W.J."/>
        </authorList>
    </citation>
    <scope>NUCLEOTIDE SEQUENCE [LARGE SCALE GENOMIC DNA]</scope>
    <source>
        <strain evidence="2 3">J6</strain>
    </source>
</reference>
<evidence type="ECO:0000259" key="1">
    <source>
        <dbReference type="Pfam" id="PF13403"/>
    </source>
</evidence>